<evidence type="ECO:0000259" key="1">
    <source>
        <dbReference type="Pfam" id="PF13182"/>
    </source>
</evidence>
<gene>
    <name evidence="2" type="ORF">GYA55_04270</name>
</gene>
<comment type="caution">
    <text evidence="2">The sequence shown here is derived from an EMBL/GenBank/DDBJ whole genome shotgun (WGS) entry which is preliminary data.</text>
</comment>
<protein>
    <submittedName>
        <fullName evidence="2">DUF4007 family protein</fullName>
    </submittedName>
</protein>
<dbReference type="EMBL" id="JAAZON010000178">
    <property type="protein sequence ID" value="NMC62362.1"/>
    <property type="molecule type" value="Genomic_DNA"/>
</dbReference>
<evidence type="ECO:0000313" key="3">
    <source>
        <dbReference type="Proteomes" id="UP000524246"/>
    </source>
</evidence>
<evidence type="ECO:0000313" key="2">
    <source>
        <dbReference type="EMBL" id="NMC62362.1"/>
    </source>
</evidence>
<proteinExistence type="predicted"/>
<sequence length="319" mass="36493">MVIENQNNQIKPKPILGGHETFAFRNGWLKKGIDAAINNSDVFTEDNALVTLGVGKNMVRSIKHWCLAAGLLEEISTTSRSHSLRPTWLALQLISDGGWDPYLEREGSLWLLHLQIATNHSRSIVWSLAFSEYLETEFSKLSLTNFVLKQFDKIGIKTTREMIQRELDCFFHTYVTTRTSARQKLKTNGISEDSLDCPLAELELIRHIPEYDLYHFNIGPKVSLPVEVFGYTLLQFIKSRISSRSTIALEECIYQPDSPGQIFKLDENSVVEYLTILEQFFKGSIRSIETAGLNQIYLSEEMAKNLDTNARKILQSYYE</sequence>
<dbReference type="Pfam" id="PF13182">
    <property type="entry name" value="DUF4007"/>
    <property type="match status" value="1"/>
</dbReference>
<accession>A0A7X9FQK0</accession>
<name>A0A7X9FQK0_9DELT</name>
<dbReference type="Proteomes" id="UP000524246">
    <property type="component" value="Unassembled WGS sequence"/>
</dbReference>
<organism evidence="2 3">
    <name type="scientific">SAR324 cluster bacterium</name>
    <dbReference type="NCBI Taxonomy" id="2024889"/>
    <lineage>
        <taxon>Bacteria</taxon>
        <taxon>Deltaproteobacteria</taxon>
        <taxon>SAR324 cluster</taxon>
    </lineage>
</organism>
<dbReference type="InterPro" id="IPR025248">
    <property type="entry name" value="DUF4007"/>
</dbReference>
<feature type="domain" description="DUF4007" evidence="1">
    <location>
        <begin position="18"/>
        <end position="318"/>
    </location>
</feature>
<dbReference type="AlphaFoldDB" id="A0A7X9FQK0"/>
<reference evidence="2 3" key="1">
    <citation type="journal article" date="2020" name="Biotechnol. Biofuels">
        <title>New insights from the biogas microbiome by comprehensive genome-resolved metagenomics of nearly 1600 species originating from multiple anaerobic digesters.</title>
        <authorList>
            <person name="Campanaro S."/>
            <person name="Treu L."/>
            <person name="Rodriguez-R L.M."/>
            <person name="Kovalovszki A."/>
            <person name="Ziels R.M."/>
            <person name="Maus I."/>
            <person name="Zhu X."/>
            <person name="Kougias P.G."/>
            <person name="Basile A."/>
            <person name="Luo G."/>
            <person name="Schluter A."/>
            <person name="Konstantinidis K.T."/>
            <person name="Angelidaki I."/>
        </authorList>
    </citation>
    <scope>NUCLEOTIDE SEQUENCE [LARGE SCALE GENOMIC DNA]</scope>
    <source>
        <strain evidence="2">AS27yjCOA_65</strain>
    </source>
</reference>